<feature type="domain" description="NADP-dependent oxidoreductase" evidence="4">
    <location>
        <begin position="3"/>
        <end position="287"/>
    </location>
</feature>
<comment type="similarity">
    <text evidence="1">Belongs to the aldo/keto reductase family.</text>
</comment>
<evidence type="ECO:0000256" key="2">
    <source>
        <dbReference type="ARBA" id="ARBA00022857"/>
    </source>
</evidence>
<dbReference type="Pfam" id="PF00248">
    <property type="entry name" value="Aldo_ket_red"/>
    <property type="match status" value="1"/>
</dbReference>
<name>A0AB34FVS4_9HYPO</name>
<dbReference type="InterPro" id="IPR018170">
    <property type="entry name" value="Aldo/ket_reductase_CS"/>
</dbReference>
<dbReference type="InterPro" id="IPR020471">
    <property type="entry name" value="AKR"/>
</dbReference>
<organism evidence="5 6">
    <name type="scientific">Purpureocillium lavendulum</name>
    <dbReference type="NCBI Taxonomy" id="1247861"/>
    <lineage>
        <taxon>Eukaryota</taxon>
        <taxon>Fungi</taxon>
        <taxon>Dikarya</taxon>
        <taxon>Ascomycota</taxon>
        <taxon>Pezizomycotina</taxon>
        <taxon>Sordariomycetes</taxon>
        <taxon>Hypocreomycetidae</taxon>
        <taxon>Hypocreales</taxon>
        <taxon>Ophiocordycipitaceae</taxon>
        <taxon>Purpureocillium</taxon>
    </lineage>
</organism>
<protein>
    <submittedName>
        <fullName evidence="5">D-xylose reductase</fullName>
    </submittedName>
</protein>
<keyword evidence="2" id="KW-0521">NADP</keyword>
<evidence type="ECO:0000256" key="3">
    <source>
        <dbReference type="ARBA" id="ARBA00023002"/>
    </source>
</evidence>
<accession>A0AB34FVS4</accession>
<dbReference type="FunFam" id="3.20.20.100:FF:000007">
    <property type="entry name" value="NAD(P)H-dependent D-xylose reductase xyl1"/>
    <property type="match status" value="1"/>
</dbReference>
<dbReference type="SUPFAM" id="SSF51430">
    <property type="entry name" value="NAD(P)-linked oxidoreductase"/>
    <property type="match status" value="1"/>
</dbReference>
<dbReference type="EMBL" id="JAQHRD010000003">
    <property type="protein sequence ID" value="KAJ6443060.1"/>
    <property type="molecule type" value="Genomic_DNA"/>
</dbReference>
<dbReference type="PRINTS" id="PR00069">
    <property type="entry name" value="ALDKETRDTASE"/>
</dbReference>
<dbReference type="PROSITE" id="PS00062">
    <property type="entry name" value="ALDOKETO_REDUCTASE_2"/>
    <property type="match status" value="1"/>
</dbReference>
<dbReference type="Proteomes" id="UP001163105">
    <property type="component" value="Unassembled WGS sequence"/>
</dbReference>
<dbReference type="InterPro" id="IPR023210">
    <property type="entry name" value="NADP_OxRdtase_dom"/>
</dbReference>
<comment type="caution">
    <text evidence="5">The sequence shown here is derived from an EMBL/GenBank/DDBJ whole genome shotgun (WGS) entry which is preliminary data.</text>
</comment>
<reference evidence="5" key="1">
    <citation type="submission" date="2023-01" db="EMBL/GenBank/DDBJ databases">
        <title>The growth and conidiation of Purpureocillium lavendulum are regulated by nitrogen source and histone H3K14 acetylation.</title>
        <authorList>
            <person name="Tang P."/>
            <person name="Han J."/>
            <person name="Zhang C."/>
            <person name="Tang P."/>
            <person name="Qi F."/>
            <person name="Zhang K."/>
            <person name="Liang L."/>
        </authorList>
    </citation>
    <scope>NUCLEOTIDE SEQUENCE</scope>
    <source>
        <strain evidence="5">YMF1.00683</strain>
    </source>
</reference>
<keyword evidence="6" id="KW-1185">Reference proteome</keyword>
<evidence type="ECO:0000256" key="1">
    <source>
        <dbReference type="ARBA" id="ARBA00007905"/>
    </source>
</evidence>
<evidence type="ECO:0000313" key="6">
    <source>
        <dbReference type="Proteomes" id="UP001163105"/>
    </source>
</evidence>
<sequence>MRVGMGTWKLDTATAADDIYNAIKAGYRLFDGACDYGNEKECGDGVARAINDGLVRRDDLFIVSKLWQTFHARDKVEPVCRRQLADWQVDYFDLFLVHFPVSLEYVDPSVRYPPGWFYDGEADIRVANVTNQETWAAMEGLVDAGLVRAIGVSNYQAQTLYDTLRYARIRPATLQVELHPYLQQKELVRLAHAEGIVVTAYSSLGPASFVELDMDRAKSVTPLMGHPVINAMADKYAKSPAQILLRWSTQRGLAVIPRASEPEFMAQNLACTSFQLDQADMDRIAKMDLGLKFNQPTNVLLVLEHLVEPVEIRHLIVTGPQLLQLGQALKPLEAADLVVRDVEDFEIGPVEAFDAADLVGNEEQLLELRHVTNVLDVLNLVETEVEAGEVCQRVHAAHVRDQVVVEVELFECWRQGVEALNLLYAVLPQTNASDVLEPFEA</sequence>
<evidence type="ECO:0000313" key="5">
    <source>
        <dbReference type="EMBL" id="KAJ6443060.1"/>
    </source>
</evidence>
<keyword evidence="3" id="KW-0560">Oxidoreductase</keyword>
<proteinExistence type="inferred from homology"/>
<dbReference type="PANTHER" id="PTHR11732">
    <property type="entry name" value="ALDO/KETO REDUCTASE"/>
    <property type="match status" value="1"/>
</dbReference>
<evidence type="ECO:0000259" key="4">
    <source>
        <dbReference type="Pfam" id="PF00248"/>
    </source>
</evidence>
<gene>
    <name evidence="5" type="primary">XYL1</name>
    <name evidence="5" type="ORF">O9K51_04239</name>
</gene>
<dbReference type="PROSITE" id="PS00798">
    <property type="entry name" value="ALDOKETO_REDUCTASE_1"/>
    <property type="match status" value="1"/>
</dbReference>
<dbReference type="GO" id="GO:0016491">
    <property type="term" value="F:oxidoreductase activity"/>
    <property type="evidence" value="ECO:0007669"/>
    <property type="project" value="UniProtKB-KW"/>
</dbReference>
<dbReference type="Gene3D" id="3.20.20.100">
    <property type="entry name" value="NADP-dependent oxidoreductase domain"/>
    <property type="match status" value="1"/>
</dbReference>
<dbReference type="InterPro" id="IPR036812">
    <property type="entry name" value="NAD(P)_OxRdtase_dom_sf"/>
</dbReference>
<dbReference type="AlphaFoldDB" id="A0AB34FVS4"/>